<dbReference type="EMBL" id="JBGCUO010000001">
    <property type="protein sequence ID" value="MEY1662008.1"/>
    <property type="molecule type" value="Genomic_DNA"/>
</dbReference>
<sequence length="375" mass="41228">MTPLLSPTAVIRQGSGWGWGTTVTRRWLLAPGQAALSVLESAEQWRSQSRSRVLVGALQYDLGRLQHGADAGYRADDPLLVVHGYETWQRGEQPPAAIAKFRLSSPFAPLWTAEQYQSAFSRVQDYLAAGDCYQVNLAQCFQAGFEGSSYSAWRALITQHDAPHAGYFEYGLGALLSVSPERLLRIDHQRQMITEPIKGTRPRGTNKHEDRALAADLLSSPKDRTENLMIVDLLRNDLGQVCQPGSVQARPLFELRQFSNVQHLVSTVRGTLSPAVSEFAALLATFPGGSITGAPKRRAMEIIRELEGGPRRFYCGSLFIRNNEGLDANILIRTLEVRDGLISCHGGGGLVMDSEGQAEYEESVYKVGKLMAALV</sequence>
<dbReference type="RefSeq" id="WP_369455253.1">
    <property type="nucleotide sequence ID" value="NZ_JBGCUO010000001.1"/>
</dbReference>
<evidence type="ECO:0000259" key="1">
    <source>
        <dbReference type="Pfam" id="PF00425"/>
    </source>
</evidence>
<dbReference type="SUPFAM" id="SSF56322">
    <property type="entry name" value="ADC synthase"/>
    <property type="match status" value="1"/>
</dbReference>
<proteinExistence type="predicted"/>
<evidence type="ECO:0000313" key="2">
    <source>
        <dbReference type="EMBL" id="MEY1662008.1"/>
    </source>
</evidence>
<keyword evidence="3" id="KW-1185">Reference proteome</keyword>
<dbReference type="PANTHER" id="PTHR11236">
    <property type="entry name" value="AMINOBENZOATE/ANTHRANILATE SYNTHASE"/>
    <property type="match status" value="1"/>
</dbReference>
<organism evidence="2 3">
    <name type="scientific">Isoalcanivorax beigongshangi</name>
    <dbReference type="NCBI Taxonomy" id="3238810"/>
    <lineage>
        <taxon>Bacteria</taxon>
        <taxon>Pseudomonadati</taxon>
        <taxon>Pseudomonadota</taxon>
        <taxon>Gammaproteobacteria</taxon>
        <taxon>Oceanospirillales</taxon>
        <taxon>Alcanivoracaceae</taxon>
        <taxon>Isoalcanivorax</taxon>
    </lineage>
</organism>
<evidence type="ECO:0000313" key="3">
    <source>
        <dbReference type="Proteomes" id="UP001562065"/>
    </source>
</evidence>
<reference evidence="2 3" key="1">
    <citation type="submission" date="2024-07" db="EMBL/GenBank/DDBJ databases">
        <authorList>
            <person name="Ren Q."/>
        </authorList>
    </citation>
    <scope>NUCLEOTIDE SEQUENCE [LARGE SCALE GENOMIC DNA]</scope>
    <source>
        <strain evidence="2 3">REN37</strain>
    </source>
</reference>
<dbReference type="PRINTS" id="PR00095">
    <property type="entry name" value="ANTSNTHASEI"/>
</dbReference>
<dbReference type="InterPro" id="IPR019999">
    <property type="entry name" value="Anth_synth_I-like"/>
</dbReference>
<accession>A0ABV4AJH2</accession>
<dbReference type="Proteomes" id="UP001562065">
    <property type="component" value="Unassembled WGS sequence"/>
</dbReference>
<gene>
    <name evidence="2" type="ORF">AB5I84_07580</name>
</gene>
<protein>
    <submittedName>
        <fullName evidence="2">Anthranilate synthase component I family protein</fullName>
    </submittedName>
</protein>
<dbReference type="Pfam" id="PF00425">
    <property type="entry name" value="Chorismate_bind"/>
    <property type="match status" value="1"/>
</dbReference>
<dbReference type="PANTHER" id="PTHR11236:SF50">
    <property type="entry name" value="AMINODEOXYCHORISMATE SYNTHASE COMPONENT 1"/>
    <property type="match status" value="1"/>
</dbReference>
<dbReference type="InterPro" id="IPR005801">
    <property type="entry name" value="ADC_synthase"/>
</dbReference>
<name>A0ABV4AJH2_9GAMM</name>
<dbReference type="InterPro" id="IPR015890">
    <property type="entry name" value="Chorismate_C"/>
</dbReference>
<comment type="caution">
    <text evidence="2">The sequence shown here is derived from an EMBL/GenBank/DDBJ whole genome shotgun (WGS) entry which is preliminary data.</text>
</comment>
<dbReference type="Gene3D" id="3.60.120.10">
    <property type="entry name" value="Anthranilate synthase"/>
    <property type="match status" value="1"/>
</dbReference>
<feature type="domain" description="Chorismate-utilising enzyme C-terminal" evidence="1">
    <location>
        <begin position="113"/>
        <end position="366"/>
    </location>
</feature>